<evidence type="ECO:0000256" key="4">
    <source>
        <dbReference type="ARBA" id="ARBA00022692"/>
    </source>
</evidence>
<comment type="caution">
    <text evidence="10">The sequence shown here is derived from an EMBL/GenBank/DDBJ whole genome shotgun (WGS) entry which is preliminary data.</text>
</comment>
<sequence length="58" mass="6671">MRLWKFLKNVVNEMKVVTWPNAKQTRTDTSTVLGTSIIMAIFLGVIDFIVQWGLKFLA</sequence>
<dbReference type="GO" id="GO:0065002">
    <property type="term" value="P:intracellular protein transmembrane transport"/>
    <property type="evidence" value="ECO:0007669"/>
    <property type="project" value="UniProtKB-UniRule"/>
</dbReference>
<dbReference type="GO" id="GO:0006605">
    <property type="term" value="P:protein targeting"/>
    <property type="evidence" value="ECO:0007669"/>
    <property type="project" value="UniProtKB-UniRule"/>
</dbReference>
<reference evidence="10 11" key="1">
    <citation type="submission" date="2019-05" db="EMBL/GenBank/DDBJ databases">
        <title>The metagenome of a microbial culture collection derived from dairy environment covers the genomic content of the human microbiome.</title>
        <authorList>
            <person name="Roder T."/>
            <person name="Wuthrich D."/>
            <person name="Sattari Z."/>
            <person name="Von Ah U."/>
            <person name="Bar C."/>
            <person name="Ronchi F."/>
            <person name="Macpherson A.J."/>
            <person name="Ganal-Vonarburg S.C."/>
            <person name="Bruggmann R."/>
            <person name="Vergeres G."/>
        </authorList>
    </citation>
    <scope>NUCLEOTIDE SEQUENCE [LARGE SCALE GENOMIC DNA]</scope>
    <source>
        <strain evidence="10 11">FAM 1079</strain>
    </source>
</reference>
<protein>
    <recommendedName>
        <fullName evidence="9">Protein translocase subunit SecE</fullName>
    </recommendedName>
</protein>
<dbReference type="Gene3D" id="1.20.5.1030">
    <property type="entry name" value="Preprotein translocase secy subunit"/>
    <property type="match status" value="1"/>
</dbReference>
<name>A0A5R9CVG1_9LACO</name>
<dbReference type="PANTHER" id="PTHR33910">
    <property type="entry name" value="PROTEIN TRANSLOCASE SUBUNIT SECE"/>
    <property type="match status" value="1"/>
</dbReference>
<keyword evidence="3 9" id="KW-1003">Cell membrane</keyword>
<evidence type="ECO:0000256" key="8">
    <source>
        <dbReference type="ARBA" id="ARBA00023136"/>
    </source>
</evidence>
<keyword evidence="5 9" id="KW-0653">Protein transport</keyword>
<dbReference type="InterPro" id="IPR038379">
    <property type="entry name" value="SecE_sf"/>
</dbReference>
<dbReference type="EMBL" id="VBSX01000012">
    <property type="protein sequence ID" value="TLQ19546.1"/>
    <property type="molecule type" value="Genomic_DNA"/>
</dbReference>
<evidence type="ECO:0000256" key="5">
    <source>
        <dbReference type="ARBA" id="ARBA00022927"/>
    </source>
</evidence>
<evidence type="ECO:0000256" key="6">
    <source>
        <dbReference type="ARBA" id="ARBA00022989"/>
    </source>
</evidence>
<evidence type="ECO:0000313" key="11">
    <source>
        <dbReference type="Proteomes" id="UP000305100"/>
    </source>
</evidence>
<dbReference type="OrthoDB" id="9813233at2"/>
<dbReference type="InterPro" id="IPR001901">
    <property type="entry name" value="Translocase_SecE/Sec61-g"/>
</dbReference>
<gene>
    <name evidence="9 10" type="primary">secE</name>
    <name evidence="10" type="ORF">FEZ41_06575</name>
</gene>
<dbReference type="Proteomes" id="UP000305100">
    <property type="component" value="Unassembled WGS sequence"/>
</dbReference>
<dbReference type="GO" id="GO:0008320">
    <property type="term" value="F:protein transmembrane transporter activity"/>
    <property type="evidence" value="ECO:0007669"/>
    <property type="project" value="UniProtKB-UniRule"/>
</dbReference>
<evidence type="ECO:0000256" key="3">
    <source>
        <dbReference type="ARBA" id="ARBA00022475"/>
    </source>
</evidence>
<evidence type="ECO:0000256" key="2">
    <source>
        <dbReference type="ARBA" id="ARBA00022448"/>
    </source>
</evidence>
<comment type="subcellular location">
    <subcellularLocation>
        <location evidence="9">Cell membrane</location>
        <topology evidence="9">Single-pass membrane protein</topology>
    </subcellularLocation>
    <subcellularLocation>
        <location evidence="1">Membrane</location>
    </subcellularLocation>
</comment>
<dbReference type="GO" id="GO:0005886">
    <property type="term" value="C:plasma membrane"/>
    <property type="evidence" value="ECO:0007669"/>
    <property type="project" value="UniProtKB-SubCell"/>
</dbReference>
<proteinExistence type="inferred from homology"/>
<evidence type="ECO:0000256" key="9">
    <source>
        <dbReference type="HAMAP-Rule" id="MF_00422"/>
    </source>
</evidence>
<keyword evidence="4 9" id="KW-0812">Transmembrane</keyword>
<evidence type="ECO:0000313" key="10">
    <source>
        <dbReference type="EMBL" id="TLQ19546.1"/>
    </source>
</evidence>
<dbReference type="AlphaFoldDB" id="A0A5R9CVG1"/>
<dbReference type="PROSITE" id="PS01067">
    <property type="entry name" value="SECE_SEC61G"/>
    <property type="match status" value="1"/>
</dbReference>
<dbReference type="HAMAP" id="MF_00422">
    <property type="entry name" value="SecE"/>
    <property type="match status" value="1"/>
</dbReference>
<dbReference type="PANTHER" id="PTHR33910:SF1">
    <property type="entry name" value="PROTEIN TRANSLOCASE SUBUNIT SECE"/>
    <property type="match status" value="1"/>
</dbReference>
<keyword evidence="2 9" id="KW-0813">Transport</keyword>
<dbReference type="GO" id="GO:0043952">
    <property type="term" value="P:protein transport by the Sec complex"/>
    <property type="evidence" value="ECO:0007669"/>
    <property type="project" value="UniProtKB-UniRule"/>
</dbReference>
<dbReference type="NCBIfam" id="TIGR00964">
    <property type="entry name" value="secE_bact"/>
    <property type="match status" value="1"/>
</dbReference>
<evidence type="ECO:0000256" key="7">
    <source>
        <dbReference type="ARBA" id="ARBA00023010"/>
    </source>
</evidence>
<organism evidence="10 11">
    <name type="scientific">Lentilactobacillus parafarraginis</name>
    <dbReference type="NCBI Taxonomy" id="390842"/>
    <lineage>
        <taxon>Bacteria</taxon>
        <taxon>Bacillati</taxon>
        <taxon>Bacillota</taxon>
        <taxon>Bacilli</taxon>
        <taxon>Lactobacillales</taxon>
        <taxon>Lactobacillaceae</taxon>
        <taxon>Lentilactobacillus</taxon>
    </lineage>
</organism>
<comment type="similarity">
    <text evidence="9">Belongs to the SecE/SEC61-gamma family.</text>
</comment>
<dbReference type="Pfam" id="PF00584">
    <property type="entry name" value="SecE"/>
    <property type="match status" value="1"/>
</dbReference>
<keyword evidence="7 9" id="KW-0811">Translocation</keyword>
<keyword evidence="6 9" id="KW-1133">Transmembrane helix</keyword>
<dbReference type="InterPro" id="IPR005807">
    <property type="entry name" value="SecE_bac"/>
</dbReference>
<feature type="transmembrane region" description="Helical" evidence="9">
    <location>
        <begin position="32"/>
        <end position="54"/>
    </location>
</feature>
<evidence type="ECO:0000256" key="1">
    <source>
        <dbReference type="ARBA" id="ARBA00004370"/>
    </source>
</evidence>
<keyword evidence="8 9" id="KW-0472">Membrane</keyword>
<comment type="function">
    <text evidence="9">Essential subunit of the Sec protein translocation channel SecYEG. Clamps together the 2 halves of SecY. May contact the channel plug during translocation.</text>
</comment>
<accession>A0A5R9CVG1</accession>
<comment type="subunit">
    <text evidence="9">Component of the Sec protein translocase complex. Heterotrimer consisting of SecY, SecE and SecG subunits. The heterotrimers can form oligomers, although 1 heterotrimer is thought to be able to translocate proteins. Interacts with the ribosome. Interacts with SecDF, and other proteins may be involved. Interacts with SecA.</text>
</comment>
<dbReference type="RefSeq" id="WP_054732630.1">
    <property type="nucleotide sequence ID" value="NZ_VBSX01000012.1"/>
</dbReference>
<dbReference type="GO" id="GO:0009306">
    <property type="term" value="P:protein secretion"/>
    <property type="evidence" value="ECO:0007669"/>
    <property type="project" value="UniProtKB-UniRule"/>
</dbReference>